<proteinExistence type="predicted"/>
<keyword evidence="3" id="KW-0342">GTP-binding</keyword>
<protein>
    <submittedName>
        <fullName evidence="4">Putative RSR1-GTP-binding protein</fullName>
    </submittedName>
</protein>
<dbReference type="STRING" id="1684307.A0A316U424"/>
<dbReference type="GO" id="GO:0007165">
    <property type="term" value="P:signal transduction"/>
    <property type="evidence" value="ECO:0007669"/>
    <property type="project" value="InterPro"/>
</dbReference>
<dbReference type="PRINTS" id="PR00449">
    <property type="entry name" value="RASTRNSFRMNG"/>
</dbReference>
<dbReference type="SMART" id="SM00173">
    <property type="entry name" value="RAS"/>
    <property type="match status" value="1"/>
</dbReference>
<keyword evidence="5" id="KW-1185">Reference proteome</keyword>
<dbReference type="GO" id="GO:0005886">
    <property type="term" value="C:plasma membrane"/>
    <property type="evidence" value="ECO:0007669"/>
    <property type="project" value="UniProtKB-SubCell"/>
</dbReference>
<dbReference type="PANTHER" id="PTHR24070">
    <property type="entry name" value="RAS, DI-RAS, AND RHEB FAMILY MEMBERS OF SMALL GTPASE SUPERFAMILY"/>
    <property type="match status" value="1"/>
</dbReference>
<dbReference type="InterPro" id="IPR005225">
    <property type="entry name" value="Small_GTP-bd"/>
</dbReference>
<dbReference type="Proteomes" id="UP000245942">
    <property type="component" value="Unassembled WGS sequence"/>
</dbReference>
<dbReference type="Gene3D" id="3.40.50.300">
    <property type="entry name" value="P-loop containing nucleotide triphosphate hydrolases"/>
    <property type="match status" value="1"/>
</dbReference>
<dbReference type="AlphaFoldDB" id="A0A316U424"/>
<evidence type="ECO:0000313" key="5">
    <source>
        <dbReference type="Proteomes" id="UP000245942"/>
    </source>
</evidence>
<dbReference type="NCBIfam" id="TIGR00231">
    <property type="entry name" value="small_GTP"/>
    <property type="match status" value="1"/>
</dbReference>
<reference evidence="4 5" key="1">
    <citation type="journal article" date="2018" name="Mol. Biol. Evol.">
        <title>Broad Genomic Sampling Reveals a Smut Pathogenic Ancestry of the Fungal Clade Ustilaginomycotina.</title>
        <authorList>
            <person name="Kijpornyongpan T."/>
            <person name="Mondo S.J."/>
            <person name="Barry K."/>
            <person name="Sandor L."/>
            <person name="Lee J."/>
            <person name="Lipzen A."/>
            <person name="Pangilinan J."/>
            <person name="LaButti K."/>
            <person name="Hainaut M."/>
            <person name="Henrissat B."/>
            <person name="Grigoriev I.V."/>
            <person name="Spatafora J.W."/>
            <person name="Aime M.C."/>
        </authorList>
    </citation>
    <scope>NUCLEOTIDE SEQUENCE [LARGE SCALE GENOMIC DNA]</scope>
    <source>
        <strain evidence="4 5">MCA 4718</strain>
    </source>
</reference>
<dbReference type="GeneID" id="37011500"/>
<dbReference type="EMBL" id="KZ819329">
    <property type="protein sequence ID" value="PWN19920.1"/>
    <property type="molecule type" value="Genomic_DNA"/>
</dbReference>
<dbReference type="InterPro" id="IPR001806">
    <property type="entry name" value="Small_GTPase"/>
</dbReference>
<dbReference type="Pfam" id="PF00071">
    <property type="entry name" value="Ras"/>
    <property type="match status" value="1"/>
</dbReference>
<dbReference type="OrthoDB" id="5976022at2759"/>
<dbReference type="GO" id="GO:0005525">
    <property type="term" value="F:GTP binding"/>
    <property type="evidence" value="ECO:0007669"/>
    <property type="project" value="UniProtKB-KW"/>
</dbReference>
<dbReference type="SMART" id="SM00174">
    <property type="entry name" value="RHO"/>
    <property type="match status" value="1"/>
</dbReference>
<dbReference type="SMART" id="SM00175">
    <property type="entry name" value="RAB"/>
    <property type="match status" value="1"/>
</dbReference>
<dbReference type="FunFam" id="3.40.50.300:FF:001423">
    <property type="entry name" value="Ras family GTPase"/>
    <property type="match status" value="1"/>
</dbReference>
<dbReference type="InterPro" id="IPR027417">
    <property type="entry name" value="P-loop_NTPase"/>
</dbReference>
<accession>A0A316U424</accession>
<dbReference type="PROSITE" id="PS51419">
    <property type="entry name" value="RAB"/>
    <property type="match status" value="1"/>
</dbReference>
<evidence type="ECO:0000313" key="4">
    <source>
        <dbReference type="EMBL" id="PWN19920.1"/>
    </source>
</evidence>
<keyword evidence="2" id="KW-0547">Nucleotide-binding</keyword>
<evidence type="ECO:0000256" key="1">
    <source>
        <dbReference type="ARBA" id="ARBA00004342"/>
    </source>
</evidence>
<dbReference type="RefSeq" id="XP_025347080.1">
    <property type="nucleotide sequence ID" value="XM_025489766.1"/>
</dbReference>
<evidence type="ECO:0000256" key="2">
    <source>
        <dbReference type="ARBA" id="ARBA00022741"/>
    </source>
</evidence>
<sequence>MADKDDAADIKIVMLGGGGVGKSALTLQFVKGEFLSTYDPTIEETYRKTMEVDGLKSVIEIMDTAGTEQFTALKEIYMKAGNAFILVFSLTHLGSVNELGELREQILRLKGRKVPLILVGNKSDLKADRQCPQEVGANLSRLWGKIPYYEASARKGTNVDEIFEDAVRQCRAMETSTQLDKKKRKEGLAEIRGKGRMGLDSKKCVVM</sequence>
<evidence type="ECO:0000256" key="3">
    <source>
        <dbReference type="ARBA" id="ARBA00023134"/>
    </source>
</evidence>
<dbReference type="PROSITE" id="PS51421">
    <property type="entry name" value="RAS"/>
    <property type="match status" value="1"/>
</dbReference>
<organism evidence="4 5">
    <name type="scientific">Pseudomicrostroma glucosiphilum</name>
    <dbReference type="NCBI Taxonomy" id="1684307"/>
    <lineage>
        <taxon>Eukaryota</taxon>
        <taxon>Fungi</taxon>
        <taxon>Dikarya</taxon>
        <taxon>Basidiomycota</taxon>
        <taxon>Ustilaginomycotina</taxon>
        <taxon>Exobasidiomycetes</taxon>
        <taxon>Microstromatales</taxon>
        <taxon>Microstromatales incertae sedis</taxon>
        <taxon>Pseudomicrostroma</taxon>
    </lineage>
</organism>
<dbReference type="SUPFAM" id="SSF52540">
    <property type="entry name" value="P-loop containing nucleoside triphosphate hydrolases"/>
    <property type="match status" value="1"/>
</dbReference>
<comment type="subcellular location">
    <subcellularLocation>
        <location evidence="1">Cell membrane</location>
        <topology evidence="1">Lipid-anchor</topology>
        <orientation evidence="1">Cytoplasmic side</orientation>
    </subcellularLocation>
</comment>
<name>A0A316U424_9BASI</name>
<gene>
    <name evidence="4" type="ORF">BCV69DRAFT_213228</name>
</gene>
<dbReference type="InterPro" id="IPR020849">
    <property type="entry name" value="Small_GTPase_Ras-type"/>
</dbReference>
<dbReference type="GO" id="GO:0003924">
    <property type="term" value="F:GTPase activity"/>
    <property type="evidence" value="ECO:0007669"/>
    <property type="project" value="InterPro"/>
</dbReference>
<dbReference type="PROSITE" id="PS51420">
    <property type="entry name" value="RHO"/>
    <property type="match status" value="1"/>
</dbReference>